<sequence>MTENLQNIDNIARSEGNKPGESSQRNDNIKKSEGRYICSNCKCIVTKSYINSITNTFPLPMLMREEMAEIYSPTPVYNNVPPTQNLRQSGAYIQ</sequence>
<name>A0A397J0Y0_9GLOM</name>
<dbReference type="Proteomes" id="UP000266861">
    <property type="component" value="Unassembled WGS sequence"/>
</dbReference>
<dbReference type="EMBL" id="PQFF01000134">
    <property type="protein sequence ID" value="RHZ79656.1"/>
    <property type="molecule type" value="Genomic_DNA"/>
</dbReference>
<keyword evidence="3" id="KW-1185">Reference proteome</keyword>
<gene>
    <name evidence="2" type="ORF">Glove_143g19</name>
</gene>
<dbReference type="AlphaFoldDB" id="A0A397J0Y0"/>
<organism evidence="2 3">
    <name type="scientific">Diversispora epigaea</name>
    <dbReference type="NCBI Taxonomy" id="1348612"/>
    <lineage>
        <taxon>Eukaryota</taxon>
        <taxon>Fungi</taxon>
        <taxon>Fungi incertae sedis</taxon>
        <taxon>Mucoromycota</taxon>
        <taxon>Glomeromycotina</taxon>
        <taxon>Glomeromycetes</taxon>
        <taxon>Diversisporales</taxon>
        <taxon>Diversisporaceae</taxon>
        <taxon>Diversispora</taxon>
    </lineage>
</organism>
<feature type="compositionally biased region" description="Polar residues" evidence="1">
    <location>
        <begin position="75"/>
        <end position="88"/>
    </location>
</feature>
<comment type="caution">
    <text evidence="2">The sequence shown here is derived from an EMBL/GenBank/DDBJ whole genome shotgun (WGS) entry which is preliminary data.</text>
</comment>
<accession>A0A397J0Y0</accession>
<feature type="region of interest" description="Disordered" evidence="1">
    <location>
        <begin position="73"/>
        <end position="94"/>
    </location>
</feature>
<reference evidence="2 3" key="1">
    <citation type="submission" date="2018-08" db="EMBL/GenBank/DDBJ databases">
        <title>Genome and evolution of the arbuscular mycorrhizal fungus Diversispora epigaea (formerly Glomus versiforme) and its bacterial endosymbionts.</title>
        <authorList>
            <person name="Sun X."/>
            <person name="Fei Z."/>
            <person name="Harrison M."/>
        </authorList>
    </citation>
    <scope>NUCLEOTIDE SEQUENCE [LARGE SCALE GENOMIC DNA]</scope>
    <source>
        <strain evidence="2 3">IT104</strain>
    </source>
</reference>
<proteinExistence type="predicted"/>
<protein>
    <submittedName>
        <fullName evidence="2">Uncharacterized protein</fullName>
    </submittedName>
</protein>
<evidence type="ECO:0000313" key="2">
    <source>
        <dbReference type="EMBL" id="RHZ79656.1"/>
    </source>
</evidence>
<feature type="region of interest" description="Disordered" evidence="1">
    <location>
        <begin position="1"/>
        <end position="29"/>
    </location>
</feature>
<evidence type="ECO:0000256" key="1">
    <source>
        <dbReference type="SAM" id="MobiDB-lite"/>
    </source>
</evidence>
<evidence type="ECO:0000313" key="3">
    <source>
        <dbReference type="Proteomes" id="UP000266861"/>
    </source>
</evidence>